<comment type="catalytic activity">
    <reaction evidence="19">
        <text>O(6)-methyl-dGTP + H2O = O(6)-methyl-dGMP + diphosphate + H(+)</text>
        <dbReference type="Rhea" id="RHEA:67600"/>
        <dbReference type="ChEBI" id="CHEBI:15377"/>
        <dbReference type="ChEBI" id="CHEBI:15378"/>
        <dbReference type="ChEBI" id="CHEBI:33019"/>
        <dbReference type="ChEBI" id="CHEBI:169974"/>
        <dbReference type="ChEBI" id="CHEBI:169975"/>
    </reaction>
    <physiologicalReaction direction="left-to-right" evidence="19">
        <dbReference type="Rhea" id="RHEA:67601"/>
    </physiologicalReaction>
</comment>
<keyword evidence="5" id="KW-0378">Hydrolase</keyword>
<evidence type="ECO:0000256" key="20">
    <source>
        <dbReference type="ARBA" id="ARBA00049032"/>
    </source>
</evidence>
<comment type="catalytic activity">
    <reaction evidence="7">
        <text>8-oxo-dATP + H2O = 8-oxo-dAMP + diphosphate + H(+)</text>
        <dbReference type="Rhea" id="RHEA:65396"/>
        <dbReference type="ChEBI" id="CHEBI:15377"/>
        <dbReference type="ChEBI" id="CHEBI:15378"/>
        <dbReference type="ChEBI" id="CHEBI:33019"/>
        <dbReference type="ChEBI" id="CHEBI:71361"/>
        <dbReference type="ChEBI" id="CHEBI:172871"/>
    </reaction>
    <physiologicalReaction direction="left-to-right" evidence="7">
        <dbReference type="Rhea" id="RHEA:65397"/>
    </physiologicalReaction>
</comment>
<dbReference type="CDD" id="cd03427">
    <property type="entry name" value="NUDIX_MTH1_Nudt1"/>
    <property type="match status" value="1"/>
</dbReference>
<keyword evidence="6" id="KW-0460">Magnesium</keyword>
<comment type="catalytic activity">
    <reaction evidence="20">
        <text>N(6)-methyl-dATP + H2O = N(6)-methyl-dAMP + diphosphate + H(+)</text>
        <dbReference type="Rhea" id="RHEA:67604"/>
        <dbReference type="ChEBI" id="CHEBI:15377"/>
        <dbReference type="ChEBI" id="CHEBI:15378"/>
        <dbReference type="ChEBI" id="CHEBI:33019"/>
        <dbReference type="ChEBI" id="CHEBI:169976"/>
        <dbReference type="ChEBI" id="CHEBI:172872"/>
    </reaction>
    <physiologicalReaction direction="left-to-right" evidence="20">
        <dbReference type="Rhea" id="RHEA:67605"/>
    </physiologicalReaction>
</comment>
<evidence type="ECO:0000313" key="24">
    <source>
        <dbReference type="Proteomes" id="UP000265618"/>
    </source>
</evidence>
<reference evidence="23 24" key="1">
    <citation type="journal article" date="2018" name="PLoS ONE">
        <title>The draft genome of Kipferlia bialata reveals reductive genome evolution in fornicate parasites.</title>
        <authorList>
            <person name="Tanifuji G."/>
            <person name="Takabayashi S."/>
            <person name="Kume K."/>
            <person name="Takagi M."/>
            <person name="Nakayama T."/>
            <person name="Kamikawa R."/>
            <person name="Inagaki Y."/>
            <person name="Hashimoto T."/>
        </authorList>
    </citation>
    <scope>NUCLEOTIDE SEQUENCE [LARGE SCALE GENOMIC DNA]</scope>
    <source>
        <strain evidence="23">NY0173</strain>
    </source>
</reference>
<dbReference type="PANTHER" id="PTHR43758:SF2">
    <property type="entry name" value="OXIDIZED PURINE NUCLEOSIDE TRIPHOSPHATE HYDROLASE"/>
    <property type="match status" value="1"/>
</dbReference>
<keyword evidence="4" id="KW-0479">Metal-binding</keyword>
<evidence type="ECO:0000256" key="3">
    <source>
        <dbReference type="ARBA" id="ARBA00011245"/>
    </source>
</evidence>
<dbReference type="GO" id="GO:0008828">
    <property type="term" value="F:dATP diphosphatase activity"/>
    <property type="evidence" value="ECO:0007669"/>
    <property type="project" value="UniProtKB-EC"/>
</dbReference>
<dbReference type="InterPro" id="IPR003563">
    <property type="entry name" value="8ODP"/>
</dbReference>
<evidence type="ECO:0000313" key="23">
    <source>
        <dbReference type="EMBL" id="GIQ85158.1"/>
    </source>
</evidence>
<sequence length="374" mass="41603">MGTSGLQGFRVGGEDKVSYHHHDCYPSGLGKAVLKYVRDCGSMEVLRERAQAIRVVKRHKRVSRKHLTAAKALLAEQREAREGERETDYPSEEVCLPGPIQRWLHFTYESIVRPNISLESLTTLGFLVDHSSFLADCLYNQWTYIINVDDGVLEVYHGEHDGTNGRGRYASLLGAEMMGWQVCGSLSPSIAVGTSSAMTYSQMSDVDWAHWVPNMPGTLMVVVKGGRALMIVKKRGFGVGKVTAPGGKTEKGETPLQCVMRETEEELVIVPQGVEEAGQVSFQFTDGLAIHCHVYSASGYTGTPTETDEALPLWVDVDRVPYDRMWADDESWLPLLFEGTYFHGRYLFEGDTMLGMDIVTGDQARQRGTDGVRR</sequence>
<dbReference type="EMBL" id="BDIP01001798">
    <property type="protein sequence ID" value="GIQ85158.1"/>
    <property type="molecule type" value="Genomic_DNA"/>
</dbReference>
<evidence type="ECO:0000259" key="22">
    <source>
        <dbReference type="PROSITE" id="PS51462"/>
    </source>
</evidence>
<protein>
    <recommendedName>
        <fullName evidence="12">Oxidized purine nucleoside triphosphate hydrolase</fullName>
        <ecNumber evidence="11">3.6.1.56</ecNumber>
    </recommendedName>
    <alternativeName>
        <fullName evidence="16">2-hydroxy-dATP diphosphatase</fullName>
    </alternativeName>
    <alternativeName>
        <fullName evidence="15">7,8-dihydro-8-oxoguanine triphosphatase</fullName>
    </alternativeName>
    <alternativeName>
        <fullName evidence="14">8-oxo-dGTPase</fullName>
    </alternativeName>
    <alternativeName>
        <fullName evidence="17">Methylated purine nucleoside triphosphate hydrolase</fullName>
    </alternativeName>
    <alternativeName>
        <fullName evidence="13">Nucleoside diphosphate-linked moiety X motif 1</fullName>
    </alternativeName>
</protein>
<evidence type="ECO:0000256" key="21">
    <source>
        <dbReference type="ARBA" id="ARBA00053094"/>
    </source>
</evidence>
<comment type="catalytic activity">
    <reaction evidence="9">
        <text>8-oxo-dGTP + H2O = 8-oxo-dGMP + diphosphate + H(+)</text>
        <dbReference type="Rhea" id="RHEA:31575"/>
        <dbReference type="ChEBI" id="CHEBI:15377"/>
        <dbReference type="ChEBI" id="CHEBI:15378"/>
        <dbReference type="ChEBI" id="CHEBI:33019"/>
        <dbReference type="ChEBI" id="CHEBI:63224"/>
        <dbReference type="ChEBI" id="CHEBI:77896"/>
    </reaction>
    <physiologicalReaction direction="left-to-right" evidence="9">
        <dbReference type="Rhea" id="RHEA:31576"/>
    </physiologicalReaction>
</comment>
<dbReference type="PROSITE" id="PS51462">
    <property type="entry name" value="NUDIX"/>
    <property type="match status" value="1"/>
</dbReference>
<dbReference type="GO" id="GO:0042262">
    <property type="term" value="P:DNA protection"/>
    <property type="evidence" value="ECO:0007669"/>
    <property type="project" value="InterPro"/>
</dbReference>
<feature type="domain" description="Nudix hydrolase" evidence="22">
    <location>
        <begin position="213"/>
        <end position="342"/>
    </location>
</feature>
<dbReference type="PRINTS" id="PR01403">
    <property type="entry name" value="8OXTPHPHTASE"/>
</dbReference>
<evidence type="ECO:0000256" key="8">
    <source>
        <dbReference type="ARBA" id="ARBA00024459"/>
    </source>
</evidence>
<comment type="catalytic activity">
    <reaction evidence="18">
        <text>N(6)-methyl-ATP + H2O = N(6)-methyl-AMP + diphosphate + H(+)</text>
        <dbReference type="Rhea" id="RHEA:67608"/>
        <dbReference type="ChEBI" id="CHEBI:15377"/>
        <dbReference type="ChEBI" id="CHEBI:15378"/>
        <dbReference type="ChEBI" id="CHEBI:33019"/>
        <dbReference type="ChEBI" id="CHEBI:144842"/>
        <dbReference type="ChEBI" id="CHEBI:172873"/>
    </reaction>
    <physiologicalReaction direction="left-to-right" evidence="18">
        <dbReference type="Rhea" id="RHEA:67609"/>
    </physiologicalReaction>
</comment>
<dbReference type="GO" id="GO:0005737">
    <property type="term" value="C:cytoplasm"/>
    <property type="evidence" value="ECO:0007669"/>
    <property type="project" value="TreeGrafter"/>
</dbReference>
<dbReference type="InterPro" id="IPR000086">
    <property type="entry name" value="NUDIX_hydrolase_dom"/>
</dbReference>
<dbReference type="InterPro" id="IPR015797">
    <property type="entry name" value="NUDIX_hydrolase-like_dom_sf"/>
</dbReference>
<evidence type="ECO:0000256" key="11">
    <source>
        <dbReference type="ARBA" id="ARBA00026103"/>
    </source>
</evidence>
<evidence type="ECO:0000256" key="1">
    <source>
        <dbReference type="ARBA" id="ARBA00001946"/>
    </source>
</evidence>
<evidence type="ECO:0000256" key="14">
    <source>
        <dbReference type="ARBA" id="ARBA00030634"/>
    </source>
</evidence>
<comment type="cofactor">
    <cofactor evidence="1">
        <name>Mg(2+)</name>
        <dbReference type="ChEBI" id="CHEBI:18420"/>
    </cofactor>
</comment>
<evidence type="ECO:0000256" key="18">
    <source>
        <dbReference type="ARBA" id="ARBA00048002"/>
    </source>
</evidence>
<evidence type="ECO:0000256" key="16">
    <source>
        <dbReference type="ARBA" id="ARBA00031927"/>
    </source>
</evidence>
<evidence type="ECO:0000256" key="17">
    <source>
        <dbReference type="ARBA" id="ARBA00032071"/>
    </source>
</evidence>
<evidence type="ECO:0000256" key="12">
    <source>
        <dbReference type="ARBA" id="ARBA00026218"/>
    </source>
</evidence>
<evidence type="ECO:0000256" key="9">
    <source>
        <dbReference type="ARBA" id="ARBA00024486"/>
    </source>
</evidence>
<dbReference type="GO" id="GO:0046872">
    <property type="term" value="F:metal ion binding"/>
    <property type="evidence" value="ECO:0007669"/>
    <property type="project" value="UniProtKB-KW"/>
</dbReference>
<evidence type="ECO:0000256" key="15">
    <source>
        <dbReference type="ARBA" id="ARBA00030682"/>
    </source>
</evidence>
<comment type="similarity">
    <text evidence="2">Belongs to the Nudix hydrolase family.</text>
</comment>
<evidence type="ECO:0000256" key="4">
    <source>
        <dbReference type="ARBA" id="ARBA00022723"/>
    </source>
</evidence>
<keyword evidence="24" id="KW-1185">Reference proteome</keyword>
<dbReference type="GO" id="GO:0008413">
    <property type="term" value="F:8-oxo-7,8-dihydroguanosine triphosphate pyrophosphatase activity"/>
    <property type="evidence" value="ECO:0007669"/>
    <property type="project" value="InterPro"/>
</dbReference>
<evidence type="ECO:0000256" key="19">
    <source>
        <dbReference type="ARBA" id="ARBA00048894"/>
    </source>
</evidence>
<organism evidence="23 24">
    <name type="scientific">Kipferlia bialata</name>
    <dbReference type="NCBI Taxonomy" id="797122"/>
    <lineage>
        <taxon>Eukaryota</taxon>
        <taxon>Metamonada</taxon>
        <taxon>Carpediemonas-like organisms</taxon>
        <taxon>Kipferlia</taxon>
    </lineage>
</organism>
<evidence type="ECO:0000256" key="2">
    <source>
        <dbReference type="ARBA" id="ARBA00005582"/>
    </source>
</evidence>
<comment type="caution">
    <text evidence="23">The sequence shown here is derived from an EMBL/GenBank/DDBJ whole genome shotgun (WGS) entry which is preliminary data.</text>
</comment>
<evidence type="ECO:0000256" key="5">
    <source>
        <dbReference type="ARBA" id="ARBA00022801"/>
    </source>
</evidence>
<comment type="function">
    <text evidence="21">Oxidized purine nucleoside triphosphate hydrolase which is a prominent sanitizer of the oxidized nucleotide pool. Catalyzes the hydrolysis of 2-oxo-dATP (2-hydroxy-dATP) into 2-oxo-dAMP. Also has a significant hydrolase activity toward 2-oxo-ATP, 8-oxo-dGTP and 8-oxo-dATP. Through the hydrolysis of oxidized purine nucleoside triphosphates, prevents their incorporation into DNA and the subsequent transversions A:T to C:G and G:C to T:A. Also catalyzes the hydrolysis of methylated purine nucleoside triphosphate preventing their integration into DNA. Through this antimutagenic activity protects cells from oxidative stress.</text>
</comment>
<comment type="catalytic activity">
    <reaction evidence="8">
        <text>2-oxo-dATP + H2O = 2-oxo-dAMP + diphosphate + H(+)</text>
        <dbReference type="Rhea" id="RHEA:31583"/>
        <dbReference type="ChEBI" id="CHEBI:15377"/>
        <dbReference type="ChEBI" id="CHEBI:15378"/>
        <dbReference type="ChEBI" id="CHEBI:33019"/>
        <dbReference type="ChEBI" id="CHEBI:63212"/>
        <dbReference type="ChEBI" id="CHEBI:77897"/>
        <dbReference type="EC" id="3.6.1.56"/>
    </reaction>
    <physiologicalReaction direction="left-to-right" evidence="8">
        <dbReference type="Rhea" id="RHEA:31584"/>
    </physiologicalReaction>
</comment>
<name>A0A9K3CXI1_9EUKA</name>
<evidence type="ECO:0000256" key="13">
    <source>
        <dbReference type="ARBA" id="ARBA00029673"/>
    </source>
</evidence>
<dbReference type="SUPFAM" id="SSF55811">
    <property type="entry name" value="Nudix"/>
    <property type="match status" value="1"/>
</dbReference>
<dbReference type="OrthoDB" id="408303at2759"/>
<evidence type="ECO:0000256" key="6">
    <source>
        <dbReference type="ARBA" id="ARBA00022842"/>
    </source>
</evidence>
<evidence type="ECO:0000256" key="10">
    <source>
        <dbReference type="ARBA" id="ARBA00024596"/>
    </source>
</evidence>
<comment type="catalytic activity">
    <reaction evidence="10">
        <text>2-oxo-ATP + H2O = 2-oxo-AMP + diphosphate + H(+)</text>
        <dbReference type="Rhea" id="RHEA:67392"/>
        <dbReference type="ChEBI" id="CHEBI:15377"/>
        <dbReference type="ChEBI" id="CHEBI:15378"/>
        <dbReference type="ChEBI" id="CHEBI:33019"/>
        <dbReference type="ChEBI" id="CHEBI:71395"/>
        <dbReference type="ChEBI" id="CHEBI:172878"/>
    </reaction>
    <physiologicalReaction direction="left-to-right" evidence="10">
        <dbReference type="Rhea" id="RHEA:67393"/>
    </physiologicalReaction>
</comment>
<proteinExistence type="inferred from homology"/>
<dbReference type="PANTHER" id="PTHR43758">
    <property type="entry name" value="7,8-DIHYDRO-8-OXOGUANINE TRIPHOSPHATASE"/>
    <property type="match status" value="1"/>
</dbReference>
<dbReference type="Proteomes" id="UP000265618">
    <property type="component" value="Unassembled WGS sequence"/>
</dbReference>
<dbReference type="EC" id="3.6.1.56" evidence="11"/>
<dbReference type="AlphaFoldDB" id="A0A9K3CXI1"/>
<evidence type="ECO:0000256" key="7">
    <source>
        <dbReference type="ARBA" id="ARBA00024448"/>
    </source>
</evidence>
<dbReference type="Pfam" id="PF00293">
    <property type="entry name" value="NUDIX"/>
    <property type="match status" value="1"/>
</dbReference>
<gene>
    <name evidence="23" type="ORF">KIPB_006787</name>
</gene>
<dbReference type="Gene3D" id="3.90.79.10">
    <property type="entry name" value="Nucleoside Triphosphate Pyrophosphohydrolase"/>
    <property type="match status" value="1"/>
</dbReference>
<accession>A0A9K3CXI1</accession>
<comment type="subunit">
    <text evidence="3">Monomer.</text>
</comment>